<name>A0A6C0J9Z2_9ZZZZ</name>
<dbReference type="EMBL" id="MN740346">
    <property type="protein sequence ID" value="QHU01660.1"/>
    <property type="molecule type" value="Genomic_DNA"/>
</dbReference>
<reference evidence="2" key="1">
    <citation type="journal article" date="2020" name="Nature">
        <title>Giant virus diversity and host interactions through global metagenomics.</title>
        <authorList>
            <person name="Schulz F."/>
            <person name="Roux S."/>
            <person name="Paez-Espino D."/>
            <person name="Jungbluth S."/>
            <person name="Walsh D.A."/>
            <person name="Denef V.J."/>
            <person name="McMahon K.D."/>
            <person name="Konstantinidis K.T."/>
            <person name="Eloe-Fadrosh E.A."/>
            <person name="Kyrpides N.C."/>
            <person name="Woyke T."/>
        </authorList>
    </citation>
    <scope>NUCLEOTIDE SEQUENCE</scope>
    <source>
        <strain evidence="2">GVMAG-M-3300025874-2</strain>
    </source>
</reference>
<keyword evidence="1" id="KW-0812">Transmembrane</keyword>
<sequence>MIFSKLVLFSIIIYSVILILIIILKPKIFKFKNSKNPVNRALIVYLVIISAMVAYYFSLFNHVFKLY</sequence>
<feature type="transmembrane region" description="Helical" evidence="1">
    <location>
        <begin position="6"/>
        <end position="26"/>
    </location>
</feature>
<evidence type="ECO:0000313" key="2">
    <source>
        <dbReference type="EMBL" id="QHU01660.1"/>
    </source>
</evidence>
<evidence type="ECO:0000256" key="1">
    <source>
        <dbReference type="SAM" id="Phobius"/>
    </source>
</evidence>
<proteinExistence type="predicted"/>
<feature type="transmembrane region" description="Helical" evidence="1">
    <location>
        <begin position="38"/>
        <end position="57"/>
    </location>
</feature>
<dbReference type="AlphaFoldDB" id="A0A6C0J9Z2"/>
<protein>
    <submittedName>
        <fullName evidence="2">Uncharacterized protein</fullName>
    </submittedName>
</protein>
<keyword evidence="1" id="KW-1133">Transmembrane helix</keyword>
<keyword evidence="1" id="KW-0472">Membrane</keyword>
<organism evidence="2">
    <name type="scientific">viral metagenome</name>
    <dbReference type="NCBI Taxonomy" id="1070528"/>
    <lineage>
        <taxon>unclassified sequences</taxon>
        <taxon>metagenomes</taxon>
        <taxon>organismal metagenomes</taxon>
    </lineage>
</organism>
<accession>A0A6C0J9Z2</accession>